<dbReference type="InParanoid" id="S0EWA0"/>
<feature type="compositionally biased region" description="Basic and acidic residues" evidence="1">
    <location>
        <begin position="9"/>
        <end position="21"/>
    </location>
</feature>
<proteinExistence type="predicted"/>
<keyword evidence="3" id="KW-1185">Reference proteome</keyword>
<feature type="region of interest" description="Disordered" evidence="1">
    <location>
        <begin position="1"/>
        <end position="51"/>
    </location>
</feature>
<accession>S0EWA0</accession>
<evidence type="ECO:0000256" key="1">
    <source>
        <dbReference type="SAM" id="MobiDB-lite"/>
    </source>
</evidence>
<sequence length="144" mass="16007">MEDQTPDFRVIDRRASTAAEREEAEPSSVEASSSQPTADTVSPKSEEGMPSPEMLLPLIALQMEVKQLALALVGIFDAHAWRALGLHANPKTGQAEENLPAAQLAIDCMQFLLSKVERDLPEQELRELRRRLTDLRLNYAARAK</sequence>
<evidence type="ECO:0000313" key="2">
    <source>
        <dbReference type="EMBL" id="CCW36081.1"/>
    </source>
</evidence>
<dbReference type="Proteomes" id="UP000014227">
    <property type="component" value="Chromosome I"/>
</dbReference>
<evidence type="ECO:0008006" key="4">
    <source>
        <dbReference type="Google" id="ProtNLM"/>
    </source>
</evidence>
<dbReference type="KEGG" id="ccz:CCALI_02274"/>
<dbReference type="HOGENOM" id="CLU_1793053_0_0_0"/>
<evidence type="ECO:0000313" key="3">
    <source>
        <dbReference type="Proteomes" id="UP000014227"/>
    </source>
</evidence>
<dbReference type="EMBL" id="HF951689">
    <property type="protein sequence ID" value="CCW36081.1"/>
    <property type="molecule type" value="Genomic_DNA"/>
</dbReference>
<gene>
    <name evidence="2" type="ORF">CCALI_02274</name>
</gene>
<reference evidence="3" key="1">
    <citation type="submission" date="2013-03" db="EMBL/GenBank/DDBJ databases">
        <title>Genome sequence of Chthonomonas calidirosea, the first sequenced genome from the Armatimonadetes phylum (formally candidate division OP10).</title>
        <authorList>
            <person name="Lee K.C.Y."/>
            <person name="Morgan X.C."/>
            <person name="Dunfield P.F."/>
            <person name="Tamas I."/>
            <person name="Houghton K.M."/>
            <person name="Vyssotski M."/>
            <person name="Ryan J.L.J."/>
            <person name="Lagutin K."/>
            <person name="McDonald I.R."/>
            <person name="Stott M.B."/>
        </authorList>
    </citation>
    <scope>NUCLEOTIDE SEQUENCE [LARGE SCALE GENOMIC DNA]</scope>
    <source>
        <strain evidence="3">DSM 23976 / ICMP 18418 / T49</strain>
    </source>
</reference>
<dbReference type="PATRIC" id="fig|1303518.3.peg.2363"/>
<dbReference type="RefSeq" id="WP_016483601.1">
    <property type="nucleotide sequence ID" value="NC_021487.1"/>
</dbReference>
<dbReference type="InterPro" id="IPR014995">
    <property type="entry name" value="DUF1844"/>
</dbReference>
<organism evidence="2 3">
    <name type="scientific">Chthonomonas calidirosea (strain DSM 23976 / ICMP 18418 / T49)</name>
    <dbReference type="NCBI Taxonomy" id="1303518"/>
    <lineage>
        <taxon>Bacteria</taxon>
        <taxon>Bacillati</taxon>
        <taxon>Armatimonadota</taxon>
        <taxon>Chthonomonadia</taxon>
        <taxon>Chthonomonadales</taxon>
        <taxon>Chthonomonadaceae</taxon>
        <taxon>Chthonomonas</taxon>
    </lineage>
</organism>
<dbReference type="Pfam" id="PF08899">
    <property type="entry name" value="DUF1844"/>
    <property type="match status" value="1"/>
</dbReference>
<protein>
    <recommendedName>
        <fullName evidence="4">DUF1844 domain-containing protein</fullName>
    </recommendedName>
</protein>
<dbReference type="AlphaFoldDB" id="S0EWA0"/>
<dbReference type="STRING" id="454171.CP488_01821"/>
<name>S0EWA0_CHTCT</name>